<name>A0A8S1T2Y8_PAROT</name>
<dbReference type="EMBL" id="CAJJDP010000019">
    <property type="protein sequence ID" value="CAD8146663.1"/>
    <property type="molecule type" value="Genomic_DNA"/>
</dbReference>
<evidence type="ECO:0000313" key="3">
    <source>
        <dbReference type="Proteomes" id="UP000683925"/>
    </source>
</evidence>
<feature type="compositionally biased region" description="Polar residues" evidence="1">
    <location>
        <begin position="590"/>
        <end position="615"/>
    </location>
</feature>
<comment type="caution">
    <text evidence="2">The sequence shown here is derived from an EMBL/GenBank/DDBJ whole genome shotgun (WGS) entry which is preliminary data.</text>
</comment>
<gene>
    <name evidence="2" type="ORF">POCTA_138.1.T0190024</name>
</gene>
<dbReference type="Proteomes" id="UP000683925">
    <property type="component" value="Unassembled WGS sequence"/>
</dbReference>
<organism evidence="2 3">
    <name type="scientific">Paramecium octaurelia</name>
    <dbReference type="NCBI Taxonomy" id="43137"/>
    <lineage>
        <taxon>Eukaryota</taxon>
        <taxon>Sar</taxon>
        <taxon>Alveolata</taxon>
        <taxon>Ciliophora</taxon>
        <taxon>Intramacronucleata</taxon>
        <taxon>Oligohymenophorea</taxon>
        <taxon>Peniculida</taxon>
        <taxon>Parameciidae</taxon>
        <taxon>Paramecium</taxon>
    </lineage>
</organism>
<feature type="region of interest" description="Disordered" evidence="1">
    <location>
        <begin position="35"/>
        <end position="120"/>
    </location>
</feature>
<protein>
    <submittedName>
        <fullName evidence="2">Uncharacterized protein</fullName>
    </submittedName>
</protein>
<proteinExistence type="predicted"/>
<feature type="region of interest" description="Disordered" evidence="1">
    <location>
        <begin position="590"/>
        <end position="618"/>
    </location>
</feature>
<dbReference type="OrthoDB" id="312152at2759"/>
<feature type="compositionally biased region" description="Polar residues" evidence="1">
    <location>
        <begin position="35"/>
        <end position="50"/>
    </location>
</feature>
<dbReference type="AlphaFoldDB" id="A0A8S1T2Y8"/>
<reference evidence="2" key="1">
    <citation type="submission" date="2021-01" db="EMBL/GenBank/DDBJ databases">
        <authorList>
            <consortium name="Genoscope - CEA"/>
            <person name="William W."/>
        </authorList>
    </citation>
    <scope>NUCLEOTIDE SEQUENCE</scope>
</reference>
<keyword evidence="3" id="KW-1185">Reference proteome</keyword>
<feature type="compositionally biased region" description="Low complexity" evidence="1">
    <location>
        <begin position="97"/>
        <end position="110"/>
    </location>
</feature>
<evidence type="ECO:0000313" key="2">
    <source>
        <dbReference type="EMBL" id="CAD8146663.1"/>
    </source>
</evidence>
<dbReference type="OMA" id="MSFECQV"/>
<evidence type="ECO:0000256" key="1">
    <source>
        <dbReference type="SAM" id="MobiDB-lite"/>
    </source>
</evidence>
<feature type="compositionally biased region" description="Polar residues" evidence="1">
    <location>
        <begin position="60"/>
        <end position="70"/>
    </location>
</feature>
<sequence>MYHQINANSHADRKNIKVLILTTIKRRNSMDLKQSHFSIKSNATQTASSSKDMKLRRRSFSNSIPAYSQDSNRKEPKNQQDNSNQFLNKKWKEHNDSGSSSNQDNSKSNNPIKENENEIDQNDIYTFRKDEVNFRQFHENFQSDALQLEILYYWLSSFGFQRSAPFQLPPLLSYYLYSLILYRSDLQELFLQFVELTWKDEYYKKLMGVQSQYFQQKLQNQCYSQVVFHDVPSRDHKNEYMFVEYLNKIIADMNLDYNILLEDFITYFELFSFQKNNIEASLSDAYIFGKNNIAFGNIRFVFKQIDGQLIDFKQPIGKFQDKQFIDYIQFQDDFAKQVQQAEPFLYFTQYLSEPHSERTLILFLLADIYLDKSIFENLQIDLEKYKQNHQIMLSQIHLEITSENRVCNKCVGMFQMIPIQFICQKFKEKFKLEVDKKFQFIITSQYLLDPQVTASYVRYQKIWKKTDSEKFILLQQYQSKDSKLNQEEIQIQNEKELPNDYEQPSTKQYDQHEFQLVQQQDLSQQDSSQQLQQKDLQQEYLICYQEQEPTGLVSPLLLKERYCKGQFSNFKKKVTELQFTNTFFLSNELQQSRSKPHSQNDQQQLPEEGNSQSSHSSKKQRNRLLIELQSYQEKLLNLRNIQQDKPKQNVQEQQIVQKSQKTYLIYEDLLLEIRSEFYAKLIKKLTQDYQFLNTESFQLDKILQLYWKIGLQKVPQKGLINILKKDLQLNSILECGQFNMQLFIQDYAFISECITTQITNETQTKQQNCKISANFYLIKFYGLDDSGEFQIIAQSITIQSCHSLIQSLDEKFQQDIKKFQQLYIIILSVSKIKKQFTEAINNLIFSLQHPNFGLKYYFFEQNIRDQTQEDGQKSNLISEQQWILKEKDFFQHRYALRNTDCFQPFKELSENFDQDLMSFECQVHN</sequence>
<accession>A0A8S1T2Y8</accession>